<proteinExistence type="predicted"/>
<accession>A0AB39AJE0</accession>
<reference evidence="1" key="1">
    <citation type="submission" date="2024-06" db="EMBL/GenBank/DDBJ databases">
        <authorList>
            <person name="Yang R."/>
        </authorList>
    </citation>
    <scope>NUCLEOTIDE SEQUENCE</scope>
</reference>
<evidence type="ECO:0000313" key="1">
    <source>
        <dbReference type="EMBL" id="XDG30883.1"/>
    </source>
</evidence>
<protein>
    <submittedName>
        <fullName evidence="1">Uncharacterized protein</fullName>
    </submittedName>
</protein>
<organism evidence="1">
    <name type="scientific">Vibrio phage P018-4</name>
    <dbReference type="NCBI Taxonomy" id="3229728"/>
    <lineage>
        <taxon>Viruses</taxon>
        <taxon>Duplodnaviria</taxon>
        <taxon>Heunggongvirae</taxon>
        <taxon>Uroviricota</taxon>
        <taxon>Caudoviricetes</taxon>
    </lineage>
</organism>
<name>A0AB39AJE0_9CAUD</name>
<dbReference type="EMBL" id="PP934186">
    <property type="protein sequence ID" value="XDG30883.1"/>
    <property type="molecule type" value="Genomic_DNA"/>
</dbReference>
<sequence length="117" mass="14097">MLNHDMFTRIVDKINDQYGTKHYLPAEYIWQDHIHYVKAFGKIVWDSDNCDATSESTITHLVYREINKYVLVNVWKEQVEYMKDEIIWKLNDEGLDKELVSKFEAYFENELAMLEEI</sequence>